<sequence length="132" mass="14584">MKSLNIQCIVLEKIGSAKTNNGELVTQVLVADHSGAVILSVWDELGDLVKTGDILQLRGGYSSIHKNELKLYVGKHGVLERTGEFMMAFIETPNISKYKWTPEGTLITTNINEIRKPQVPAGRVPPNTRIPM</sequence>
<reference evidence="3" key="1">
    <citation type="journal article" date="2020" name="J. Eukaryot. Microbiol.">
        <title>De novo Sequencing, Assembly and Annotation of the Transcriptome for the Free-Living Testate Amoeba Arcella intermedia.</title>
        <authorList>
            <person name="Ribeiro G.M."/>
            <person name="Porfirio-Sousa A.L."/>
            <person name="Maurer-Alcala X.X."/>
            <person name="Katz L.A."/>
            <person name="Lahr D.J.G."/>
        </authorList>
    </citation>
    <scope>NUCLEOTIDE SEQUENCE</scope>
</reference>
<evidence type="ECO:0000259" key="2">
    <source>
        <dbReference type="Pfam" id="PF21473"/>
    </source>
</evidence>
<protein>
    <recommendedName>
        <fullName evidence="2">Single-stranded DNA binding protein Ssb-like OB fold domain-containing protein</fullName>
    </recommendedName>
</protein>
<dbReference type="GO" id="GO:0070876">
    <property type="term" value="C:SOSS complex"/>
    <property type="evidence" value="ECO:0007669"/>
    <property type="project" value="TreeGrafter"/>
</dbReference>
<feature type="domain" description="Single-stranded DNA binding protein Ssb-like OB fold" evidence="2">
    <location>
        <begin position="18"/>
        <end position="80"/>
    </location>
</feature>
<dbReference type="GO" id="GO:0010212">
    <property type="term" value="P:response to ionizing radiation"/>
    <property type="evidence" value="ECO:0007669"/>
    <property type="project" value="TreeGrafter"/>
</dbReference>
<dbReference type="GO" id="GO:0044818">
    <property type="term" value="P:mitotic G2/M transition checkpoint"/>
    <property type="evidence" value="ECO:0007669"/>
    <property type="project" value="TreeGrafter"/>
</dbReference>
<dbReference type="GO" id="GO:0000724">
    <property type="term" value="P:double-strand break repair via homologous recombination"/>
    <property type="evidence" value="ECO:0007669"/>
    <property type="project" value="TreeGrafter"/>
</dbReference>
<dbReference type="PANTHER" id="PTHR13356">
    <property type="entry name" value="OB FOLD NUCLEIC ACID BINDING PROTEIN-RELATED"/>
    <property type="match status" value="1"/>
</dbReference>
<dbReference type="AlphaFoldDB" id="A0A6B2LQ11"/>
<name>A0A6B2LQ11_9EUKA</name>
<evidence type="ECO:0000256" key="1">
    <source>
        <dbReference type="ARBA" id="ARBA00023125"/>
    </source>
</evidence>
<dbReference type="InterPro" id="IPR012340">
    <property type="entry name" value="NA-bd_OB-fold"/>
</dbReference>
<evidence type="ECO:0000313" key="3">
    <source>
        <dbReference type="EMBL" id="NDV39093.1"/>
    </source>
</evidence>
<dbReference type="InterPro" id="IPR048970">
    <property type="entry name" value="OB_Ssb-like"/>
</dbReference>
<accession>A0A6B2LQ11</accession>
<dbReference type="GO" id="GO:0003677">
    <property type="term" value="F:DNA binding"/>
    <property type="evidence" value="ECO:0007669"/>
    <property type="project" value="UniProtKB-KW"/>
</dbReference>
<dbReference type="Gene3D" id="2.40.50.140">
    <property type="entry name" value="Nucleic acid-binding proteins"/>
    <property type="match status" value="1"/>
</dbReference>
<proteinExistence type="predicted"/>
<dbReference type="PANTHER" id="PTHR13356:SF0">
    <property type="entry name" value="SOSS COMPLEX SUBUNIT B HOMOLOG"/>
    <property type="match status" value="1"/>
</dbReference>
<keyword evidence="1" id="KW-0238">DNA-binding</keyword>
<dbReference type="FunFam" id="2.40.50.140:FF:000072">
    <property type="entry name" value="SOSS complex subunit B2"/>
    <property type="match status" value="1"/>
</dbReference>
<dbReference type="GO" id="GO:0005694">
    <property type="term" value="C:chromosome"/>
    <property type="evidence" value="ECO:0007669"/>
    <property type="project" value="UniProtKB-ARBA"/>
</dbReference>
<dbReference type="EMBL" id="GIBP01010124">
    <property type="protein sequence ID" value="NDV39093.1"/>
    <property type="molecule type" value="Transcribed_RNA"/>
</dbReference>
<dbReference type="Pfam" id="PF21473">
    <property type="entry name" value="OB_Ssb-like"/>
    <property type="match status" value="1"/>
</dbReference>
<dbReference type="InterPro" id="IPR051231">
    <property type="entry name" value="SOSS-B"/>
</dbReference>
<dbReference type="SUPFAM" id="SSF50249">
    <property type="entry name" value="Nucleic acid-binding proteins"/>
    <property type="match status" value="1"/>
</dbReference>
<organism evidence="3">
    <name type="scientific">Arcella intermedia</name>
    <dbReference type="NCBI Taxonomy" id="1963864"/>
    <lineage>
        <taxon>Eukaryota</taxon>
        <taxon>Amoebozoa</taxon>
        <taxon>Tubulinea</taxon>
        <taxon>Elardia</taxon>
        <taxon>Arcellinida</taxon>
        <taxon>Sphaerothecina</taxon>
        <taxon>Arcellidae</taxon>
        <taxon>Arcella</taxon>
    </lineage>
</organism>